<comment type="caution">
    <text evidence="11">The sequence shown here is derived from an EMBL/GenBank/DDBJ whole genome shotgun (WGS) entry which is preliminary data.</text>
</comment>
<evidence type="ECO:0000256" key="2">
    <source>
        <dbReference type="ARBA" id="ARBA00010701"/>
    </source>
</evidence>
<keyword evidence="12" id="KW-1185">Reference proteome</keyword>
<dbReference type="GO" id="GO:0009507">
    <property type="term" value="C:chloroplast"/>
    <property type="evidence" value="ECO:0007669"/>
    <property type="project" value="UniProtKB-SubCell"/>
</dbReference>
<feature type="region of interest" description="Disordered" evidence="9">
    <location>
        <begin position="579"/>
        <end position="656"/>
    </location>
</feature>
<feature type="compositionally biased region" description="Low complexity" evidence="9">
    <location>
        <begin position="647"/>
        <end position="656"/>
    </location>
</feature>
<dbReference type="SUPFAM" id="SSF53474">
    <property type="entry name" value="alpha/beta-Hydrolases"/>
    <property type="match status" value="1"/>
</dbReference>
<comment type="similarity">
    <text evidence="2">Belongs to the AB hydrolase superfamily. Lipase family.</text>
</comment>
<gene>
    <name evidence="11" type="ORF">KC19_1G199200</name>
</gene>
<evidence type="ECO:0000259" key="10">
    <source>
        <dbReference type="Pfam" id="PF01764"/>
    </source>
</evidence>
<keyword evidence="7" id="KW-0442">Lipid degradation</keyword>
<keyword evidence="5" id="KW-0378">Hydrolase</keyword>
<organism evidence="11 12">
    <name type="scientific">Ceratodon purpureus</name>
    <name type="common">Fire moss</name>
    <name type="synonym">Dicranum purpureum</name>
    <dbReference type="NCBI Taxonomy" id="3225"/>
    <lineage>
        <taxon>Eukaryota</taxon>
        <taxon>Viridiplantae</taxon>
        <taxon>Streptophyta</taxon>
        <taxon>Embryophyta</taxon>
        <taxon>Bryophyta</taxon>
        <taxon>Bryophytina</taxon>
        <taxon>Bryopsida</taxon>
        <taxon>Dicranidae</taxon>
        <taxon>Pseudoditrichales</taxon>
        <taxon>Ditrichaceae</taxon>
        <taxon>Ceratodon</taxon>
    </lineage>
</organism>
<dbReference type="GO" id="GO:0016042">
    <property type="term" value="P:lipid catabolic process"/>
    <property type="evidence" value="ECO:0007669"/>
    <property type="project" value="UniProtKB-KW"/>
</dbReference>
<keyword evidence="3" id="KW-0150">Chloroplast</keyword>
<feature type="region of interest" description="Disordered" evidence="9">
    <location>
        <begin position="381"/>
        <end position="403"/>
    </location>
</feature>
<dbReference type="CDD" id="cd00519">
    <property type="entry name" value="Lipase_3"/>
    <property type="match status" value="1"/>
</dbReference>
<protein>
    <recommendedName>
        <fullName evidence="10">Fungal lipase-type domain-containing protein</fullName>
    </recommendedName>
</protein>
<dbReference type="PANTHER" id="PTHR31403:SF54">
    <property type="entry name" value="PHOSPHOLIPASE A(1) DAD1, CHLOROPLASTIC"/>
    <property type="match status" value="1"/>
</dbReference>
<proteinExistence type="inferred from homology"/>
<evidence type="ECO:0000256" key="3">
    <source>
        <dbReference type="ARBA" id="ARBA00022528"/>
    </source>
</evidence>
<evidence type="ECO:0000313" key="11">
    <source>
        <dbReference type="EMBL" id="KAG0591752.1"/>
    </source>
</evidence>
<dbReference type="InterPro" id="IPR002921">
    <property type="entry name" value="Fungal_lipase-type"/>
</dbReference>
<dbReference type="AlphaFoldDB" id="A0A8T0J9D4"/>
<keyword evidence="6" id="KW-0809">Transit peptide</keyword>
<reference evidence="11" key="1">
    <citation type="submission" date="2020-06" db="EMBL/GenBank/DDBJ databases">
        <title>WGS assembly of Ceratodon purpureus strain R40.</title>
        <authorList>
            <person name="Carey S.B."/>
            <person name="Jenkins J."/>
            <person name="Shu S."/>
            <person name="Lovell J.T."/>
            <person name="Sreedasyam A."/>
            <person name="Maumus F."/>
            <person name="Tiley G.P."/>
            <person name="Fernandez-Pozo N."/>
            <person name="Barry K."/>
            <person name="Chen C."/>
            <person name="Wang M."/>
            <person name="Lipzen A."/>
            <person name="Daum C."/>
            <person name="Saski C.A."/>
            <person name="Payton A.C."/>
            <person name="Mcbreen J.C."/>
            <person name="Conrad R.E."/>
            <person name="Kollar L.M."/>
            <person name="Olsson S."/>
            <person name="Huttunen S."/>
            <person name="Landis J.B."/>
            <person name="Wickett N.J."/>
            <person name="Johnson M.G."/>
            <person name="Rensing S.A."/>
            <person name="Grimwood J."/>
            <person name="Schmutz J."/>
            <person name="Mcdaniel S.F."/>
        </authorList>
    </citation>
    <scope>NUCLEOTIDE SEQUENCE</scope>
    <source>
        <strain evidence="11">R40</strain>
    </source>
</reference>
<evidence type="ECO:0000256" key="4">
    <source>
        <dbReference type="ARBA" id="ARBA00022640"/>
    </source>
</evidence>
<evidence type="ECO:0000256" key="9">
    <source>
        <dbReference type="SAM" id="MobiDB-lite"/>
    </source>
</evidence>
<evidence type="ECO:0000256" key="8">
    <source>
        <dbReference type="ARBA" id="ARBA00023098"/>
    </source>
</evidence>
<dbReference type="EMBL" id="CM026421">
    <property type="protein sequence ID" value="KAG0591752.1"/>
    <property type="molecule type" value="Genomic_DNA"/>
</dbReference>
<keyword evidence="8" id="KW-0443">Lipid metabolism</keyword>
<keyword evidence="4" id="KW-0934">Plastid</keyword>
<evidence type="ECO:0000256" key="7">
    <source>
        <dbReference type="ARBA" id="ARBA00022963"/>
    </source>
</evidence>
<dbReference type="Pfam" id="PF01764">
    <property type="entry name" value="Lipase_3"/>
    <property type="match status" value="1"/>
</dbReference>
<dbReference type="InterPro" id="IPR029058">
    <property type="entry name" value="AB_hydrolase_fold"/>
</dbReference>
<evidence type="ECO:0000256" key="1">
    <source>
        <dbReference type="ARBA" id="ARBA00004229"/>
    </source>
</evidence>
<dbReference type="PANTHER" id="PTHR31403">
    <property type="entry name" value="PHOSPHOLIPASE A1-IBETA2, CHLOROPLASTIC"/>
    <property type="match status" value="1"/>
</dbReference>
<dbReference type="Gene3D" id="3.40.50.1820">
    <property type="entry name" value="alpha/beta hydrolase"/>
    <property type="match status" value="1"/>
</dbReference>
<comment type="subcellular location">
    <subcellularLocation>
        <location evidence="1">Plastid</location>
        <location evidence="1">Chloroplast</location>
    </subcellularLocation>
</comment>
<accession>A0A8T0J9D4</accession>
<name>A0A8T0J9D4_CERPU</name>
<evidence type="ECO:0000256" key="6">
    <source>
        <dbReference type="ARBA" id="ARBA00022946"/>
    </source>
</evidence>
<evidence type="ECO:0000256" key="5">
    <source>
        <dbReference type="ARBA" id="ARBA00022801"/>
    </source>
</evidence>
<feature type="compositionally biased region" description="Basic and acidic residues" evidence="9">
    <location>
        <begin position="579"/>
        <end position="601"/>
    </location>
</feature>
<dbReference type="GO" id="GO:0004620">
    <property type="term" value="F:phospholipase activity"/>
    <property type="evidence" value="ECO:0007669"/>
    <property type="project" value="UniProtKB-ARBA"/>
</dbReference>
<sequence length="656" mass="73725">MAYVAATGVLCAQTPATSNMHGGFHVATPAPRAMMSDRVIRLSSQELAGKTFRIDTKAARIAAEGKVVCQSLGERTKKSDAAPSDEISDEISDDFAQKRSVINFSNEAANDLPKEVVREYSYSHVIPQEMKISSTLASRWREIQGANNWEGLVDPLDMDLRMELIRYGEFAQACYDAFDNQPHSKYMGSNLFSIDTMFEKVGLPDTGYEITDYLFATTSVDSFILRNQAPDAWSRNSNWIGYIAVCVDEEKIKRMGRRDILLAWRGTATKLEWAANLAKTLVPCSLDPRATDDVPWNMKVMMEEGFLNLYTTANSQTRYNRDSARVQILKELKRLIKKYDDEELSITITGHSLGAAMAVLSGYDIAMSGINRHGVDVKVKDFRAPTEPTPTSDPGKTNKEGARGSIPVTCFTFAGPRVGNTPFREKVRDLGVKILRVTNEHDMVPKVPSPILNEDVKMISHILERFPWTYSHVGAEIELNHDLSPDLHKRGNPVNAHNMEAYLHLLTGYHGPGRPWKVVVERDLALINKASDFVCPKKTGIPTHWWQPENKGLVRNSEGKWVQIERDYEDLPESVLKSREEKKKQMEKQELEKKERKRRELEELEREMEMALLQRQSNVQGSTQSNGKAKVKVNAKGKGNVNGNGNGRSYSNGNGN</sequence>
<evidence type="ECO:0000313" key="12">
    <source>
        <dbReference type="Proteomes" id="UP000822688"/>
    </source>
</evidence>
<dbReference type="Proteomes" id="UP000822688">
    <property type="component" value="Chromosome 1"/>
</dbReference>
<feature type="domain" description="Fungal lipase-type" evidence="10">
    <location>
        <begin position="262"/>
        <end position="449"/>
    </location>
</feature>